<dbReference type="EMBL" id="UGPB01000001">
    <property type="protein sequence ID" value="STY28332.1"/>
    <property type="molecule type" value="Genomic_DNA"/>
</dbReference>
<organism evidence="6 7">
    <name type="scientific">Legionella wadsworthii</name>
    <dbReference type="NCBI Taxonomy" id="28088"/>
    <lineage>
        <taxon>Bacteria</taxon>
        <taxon>Pseudomonadati</taxon>
        <taxon>Pseudomonadota</taxon>
        <taxon>Gammaproteobacteria</taxon>
        <taxon>Legionellales</taxon>
        <taxon>Legionellaceae</taxon>
        <taxon>Legionella</taxon>
    </lineage>
</organism>
<feature type="compositionally biased region" description="Basic and acidic residues" evidence="4">
    <location>
        <begin position="74"/>
        <end position="96"/>
    </location>
</feature>
<dbReference type="InterPro" id="IPR019734">
    <property type="entry name" value="TPR_rpt"/>
</dbReference>
<evidence type="ECO:0000256" key="2">
    <source>
        <dbReference type="ARBA" id="ARBA00022803"/>
    </source>
</evidence>
<dbReference type="RefSeq" id="WP_031562713.1">
    <property type="nucleotide sequence ID" value="NZ_CAAAIS010000002.1"/>
</dbReference>
<reference evidence="6 7" key="1">
    <citation type="submission" date="2018-06" db="EMBL/GenBank/DDBJ databases">
        <authorList>
            <consortium name="Pathogen Informatics"/>
            <person name="Doyle S."/>
        </authorList>
    </citation>
    <scope>NUCLEOTIDE SEQUENCE [LARGE SCALE GENOMIC DNA]</scope>
    <source>
        <strain evidence="6 7">NCTC11532</strain>
    </source>
</reference>
<keyword evidence="6" id="KW-0675">Receptor</keyword>
<evidence type="ECO:0000313" key="6">
    <source>
        <dbReference type="EMBL" id="STY28332.1"/>
    </source>
</evidence>
<evidence type="ECO:0000256" key="1">
    <source>
        <dbReference type="ARBA" id="ARBA00022737"/>
    </source>
</evidence>
<name>A0A378LR62_9GAMM</name>
<gene>
    <name evidence="6" type="ORF">NCTC11532_00502</name>
</gene>
<accession>A0A378LR62</accession>
<dbReference type="PANTHER" id="PTHR45586:SF1">
    <property type="entry name" value="LIPOPOLYSACCHARIDE ASSEMBLY PROTEIN B"/>
    <property type="match status" value="1"/>
</dbReference>
<proteinExistence type="predicted"/>
<feature type="chain" id="PRO_5016754962" evidence="5">
    <location>
        <begin position="24"/>
        <end position="636"/>
    </location>
</feature>
<keyword evidence="7" id="KW-1185">Reference proteome</keyword>
<dbReference type="Gene3D" id="1.25.40.10">
    <property type="entry name" value="Tetratricopeptide repeat domain"/>
    <property type="match status" value="2"/>
</dbReference>
<keyword evidence="1" id="KW-0677">Repeat</keyword>
<feature type="signal peptide" evidence="5">
    <location>
        <begin position="1"/>
        <end position="23"/>
    </location>
</feature>
<evidence type="ECO:0000256" key="3">
    <source>
        <dbReference type="PROSITE-ProRule" id="PRU00339"/>
    </source>
</evidence>
<dbReference type="AlphaFoldDB" id="A0A378LR62"/>
<evidence type="ECO:0000313" key="7">
    <source>
        <dbReference type="Proteomes" id="UP000255297"/>
    </source>
</evidence>
<evidence type="ECO:0000256" key="4">
    <source>
        <dbReference type="SAM" id="MobiDB-lite"/>
    </source>
</evidence>
<dbReference type="SUPFAM" id="SSF48452">
    <property type="entry name" value="TPR-like"/>
    <property type="match status" value="1"/>
</dbReference>
<dbReference type="InterPro" id="IPR011990">
    <property type="entry name" value="TPR-like_helical_dom_sf"/>
</dbReference>
<keyword evidence="5" id="KW-0732">Signal</keyword>
<dbReference type="InterPro" id="IPR051012">
    <property type="entry name" value="CellSynth/LPSAsmb/PSIAsmb"/>
</dbReference>
<dbReference type="Proteomes" id="UP000255297">
    <property type="component" value="Unassembled WGS sequence"/>
</dbReference>
<feature type="region of interest" description="Disordered" evidence="4">
    <location>
        <begin position="51"/>
        <end position="96"/>
    </location>
</feature>
<dbReference type="SMART" id="SM00028">
    <property type="entry name" value="TPR"/>
    <property type="match status" value="4"/>
</dbReference>
<dbReference type="OrthoDB" id="6703156at2"/>
<sequence length="636" mass="73070">MKLPKGFIVITLPLIISPSTILASSLEDSSAHISYKPSKKNTKLAEAVDQNFPKNNLKNVPDIPKNVEPVGDVDPAKNKKSVDSSKDDDDKSSKSEDLKHLLAAERLLPNDYSIKLKVGNIYQDLGENSKAFSQYNKASSSRSRKIQEKAKKAMSQISNLDIFYDFQKTDPKLARLDLQLFINKNPKNLTAQKEMGYFLIDQEKEREALPYFLTAEKLAPKDYAIKAQLGYIYQDTDQPGKAYLKFREVLFSPDRKTRDEAKKAMDNLIDMDTYYSLKETHPALAKKVLSKFLQKEPKNLEAQEEMGYVLIDEKKNEEALNHFLIAEQLAPKNYEIKSQLGNIYQDLGQNKKAFYKFKEASASPDHKLSVQSKRDMVSLAGSQTKILPDPYFADIYFSPYYLPRFNDYITYTQFRIGKNILPDERLQIYGTIYHAQDSQSGAGALPSIYADNYVAGDVGFRFYPFKKIPLYAYLEVGEAYNIIPDPYFRETSTQYDLRGGLDYYQEWGADPDYFDKLTFSIKHEGNFYGDFSYYSRFHDAIGQVTLREGFRFLQYKYSSIGAYWKINGYFDTEQYFFNNAIETGPGLDIVPYNLIGVHLRLELTRGYYFPVNSPQPNPYGSIYNSSYAMVEGYINF</sequence>
<dbReference type="PANTHER" id="PTHR45586">
    <property type="entry name" value="TPR REPEAT-CONTAINING PROTEIN PA4667"/>
    <property type="match status" value="1"/>
</dbReference>
<protein>
    <submittedName>
        <fullName evidence="6">Bacteriophage N4 receptor, outer membrane subunit</fullName>
    </submittedName>
</protein>
<dbReference type="STRING" id="1122170.GCA_000701265_02175"/>
<dbReference type="PROSITE" id="PS50005">
    <property type="entry name" value="TPR"/>
    <property type="match status" value="1"/>
</dbReference>
<evidence type="ECO:0000256" key="5">
    <source>
        <dbReference type="SAM" id="SignalP"/>
    </source>
</evidence>
<keyword evidence="2 3" id="KW-0802">TPR repeat</keyword>
<feature type="repeat" description="TPR" evidence="3">
    <location>
        <begin position="300"/>
        <end position="333"/>
    </location>
</feature>